<dbReference type="RefSeq" id="XP_009177629.1">
    <property type="nucleotide sequence ID" value="XM_009179365.1"/>
</dbReference>
<name>A0A074ZTR7_OPIVI</name>
<dbReference type="KEGG" id="ovi:T265_12212"/>
<reference evidence="1 2" key="1">
    <citation type="submission" date="2013-11" db="EMBL/GenBank/DDBJ databases">
        <title>Opisthorchis viverrini - life in the bile duct.</title>
        <authorList>
            <person name="Young N.D."/>
            <person name="Nagarajan N."/>
            <person name="Lin S.J."/>
            <person name="Korhonen P.K."/>
            <person name="Jex A.R."/>
            <person name="Hall R.S."/>
            <person name="Safavi-Hemami H."/>
            <person name="Kaewkong W."/>
            <person name="Bertrand D."/>
            <person name="Gao S."/>
            <person name="Seet Q."/>
            <person name="Wongkham S."/>
            <person name="Teh B.T."/>
            <person name="Wongkham C."/>
            <person name="Intapan P.M."/>
            <person name="Maleewong W."/>
            <person name="Yang X."/>
            <person name="Hu M."/>
            <person name="Wang Z."/>
            <person name="Hofmann A."/>
            <person name="Sternberg P.W."/>
            <person name="Tan P."/>
            <person name="Wang J."/>
            <person name="Gasser R.B."/>
        </authorList>
    </citation>
    <scope>NUCLEOTIDE SEQUENCE [LARGE SCALE GENOMIC DNA]</scope>
</reference>
<evidence type="ECO:0000313" key="1">
    <source>
        <dbReference type="EMBL" id="KER18624.1"/>
    </source>
</evidence>
<accession>A0A074ZTR7</accession>
<protein>
    <submittedName>
        <fullName evidence="1">Uncharacterized protein</fullName>
    </submittedName>
</protein>
<dbReference type="Proteomes" id="UP000054324">
    <property type="component" value="Unassembled WGS sequence"/>
</dbReference>
<proteinExistence type="predicted"/>
<keyword evidence="2" id="KW-1185">Reference proteome</keyword>
<dbReference type="GeneID" id="20326380"/>
<dbReference type="EMBL" id="KL599120">
    <property type="protein sequence ID" value="KER18624.1"/>
    <property type="molecule type" value="Genomic_DNA"/>
</dbReference>
<dbReference type="AlphaFoldDB" id="A0A074ZTR7"/>
<sequence length="69" mass="7494">MNPCATDNFTVVVYDERKVPVIRATTTNSVMTRTQLPTCVNLTVGVSGTFRLGADPEVLGNERLLPTVI</sequence>
<organism evidence="1 2">
    <name type="scientific">Opisthorchis viverrini</name>
    <name type="common">Southeast Asian liver fluke</name>
    <dbReference type="NCBI Taxonomy" id="6198"/>
    <lineage>
        <taxon>Eukaryota</taxon>
        <taxon>Metazoa</taxon>
        <taxon>Spiralia</taxon>
        <taxon>Lophotrochozoa</taxon>
        <taxon>Platyhelminthes</taxon>
        <taxon>Trematoda</taxon>
        <taxon>Digenea</taxon>
        <taxon>Opisthorchiida</taxon>
        <taxon>Opisthorchiata</taxon>
        <taxon>Opisthorchiidae</taxon>
        <taxon>Opisthorchis</taxon>
    </lineage>
</organism>
<evidence type="ECO:0000313" key="2">
    <source>
        <dbReference type="Proteomes" id="UP000054324"/>
    </source>
</evidence>
<dbReference type="CTD" id="20326380"/>
<gene>
    <name evidence="1" type="ORF">T265_12212</name>
</gene>